<dbReference type="InterPro" id="IPR036365">
    <property type="entry name" value="PGBD-like_sf"/>
</dbReference>
<name>A0A0V8A148_9CYAN</name>
<feature type="region of interest" description="Disordered" evidence="1">
    <location>
        <begin position="102"/>
        <end position="181"/>
    </location>
</feature>
<dbReference type="Proteomes" id="UP000053372">
    <property type="component" value="Unassembled WGS sequence"/>
</dbReference>
<dbReference type="AlphaFoldDB" id="A0A0V8A148"/>
<sequence length="261" mass="27819">MPLAISSVSTVSVAAQEPNYQVIIKGKVSRPNLKVGSKGAFVSELQAALKLLNFYSGEVDGVYDENTANAVSSFQVAAGLSPNGIVDNNTWQTLFPIPPAGGSASGNNNSDFPVPSEVATIRGNDIGSEEVTRNIPTRPEPRPVKPPKKKPATKTPSRSQQSTSSSTKKPPSSQIISSSKKPGIQYTAQGFPILRLGMRGAEVLKLQKQLKRLGFLKTSIDGDFGSLTETAVKALQKRYGLEADGVVGGATWQIINKQIRR</sequence>
<evidence type="ECO:0000313" key="3">
    <source>
        <dbReference type="EMBL" id="KST70473.1"/>
    </source>
</evidence>
<comment type="caution">
    <text evidence="3">The sequence shown here is derived from an EMBL/GenBank/DDBJ whole genome shotgun (WGS) entry which is preliminary data.</text>
</comment>
<accession>A0A0V8A148</accession>
<reference evidence="3 4" key="1">
    <citation type="journal article" date="2015" name="Genome Announc.">
        <title>Draft Genome of the Euendolithic (true boring) Cyanobacterium Mastigocoleus testarum strain BC008.</title>
        <authorList>
            <person name="Guida B.S."/>
            <person name="Garcia-Pichel F."/>
        </authorList>
    </citation>
    <scope>NUCLEOTIDE SEQUENCE [LARGE SCALE GENOMIC DNA]</scope>
    <source>
        <strain evidence="3 4">BC008</strain>
    </source>
</reference>
<dbReference type="Gene3D" id="1.10.101.10">
    <property type="entry name" value="PGBD-like superfamily/PGBD"/>
    <property type="match status" value="2"/>
</dbReference>
<dbReference type="InterPro" id="IPR036366">
    <property type="entry name" value="PGBDSf"/>
</dbReference>
<feature type="domain" description="Peptidoglycan binding-like" evidence="2">
    <location>
        <begin position="199"/>
        <end position="254"/>
    </location>
</feature>
<dbReference type="SUPFAM" id="SSF47090">
    <property type="entry name" value="PGBD-like"/>
    <property type="match status" value="2"/>
</dbReference>
<evidence type="ECO:0000259" key="2">
    <source>
        <dbReference type="Pfam" id="PF01471"/>
    </source>
</evidence>
<dbReference type="InterPro" id="IPR002477">
    <property type="entry name" value="Peptidoglycan-bd-like"/>
</dbReference>
<keyword evidence="4" id="KW-1185">Reference proteome</keyword>
<protein>
    <recommendedName>
        <fullName evidence="2">Peptidoglycan binding-like domain-containing protein</fullName>
    </recommendedName>
</protein>
<dbReference type="EMBL" id="LMTZ01000001">
    <property type="protein sequence ID" value="KST70473.1"/>
    <property type="molecule type" value="Genomic_DNA"/>
</dbReference>
<gene>
    <name evidence="3" type="ORF">BC008_44640</name>
</gene>
<feature type="compositionally biased region" description="Low complexity" evidence="1">
    <location>
        <begin position="153"/>
        <end position="181"/>
    </location>
</feature>
<dbReference type="Pfam" id="PF01471">
    <property type="entry name" value="PG_binding_1"/>
    <property type="match status" value="2"/>
</dbReference>
<evidence type="ECO:0000256" key="1">
    <source>
        <dbReference type="SAM" id="MobiDB-lite"/>
    </source>
</evidence>
<proteinExistence type="predicted"/>
<feature type="domain" description="Peptidoglycan binding-like" evidence="2">
    <location>
        <begin position="39"/>
        <end position="94"/>
    </location>
</feature>
<evidence type="ECO:0000313" key="4">
    <source>
        <dbReference type="Proteomes" id="UP000053372"/>
    </source>
</evidence>
<organism evidence="3 4">
    <name type="scientific">Mastigocoleus testarum BC008</name>
    <dbReference type="NCBI Taxonomy" id="371196"/>
    <lineage>
        <taxon>Bacteria</taxon>
        <taxon>Bacillati</taxon>
        <taxon>Cyanobacteriota</taxon>
        <taxon>Cyanophyceae</taxon>
        <taxon>Nostocales</taxon>
        <taxon>Hapalosiphonaceae</taxon>
        <taxon>Mastigocoleus</taxon>
    </lineage>
</organism>